<reference evidence="6 7" key="1">
    <citation type="submission" date="2020-04" db="EMBL/GenBank/DDBJ databases">
        <title>Genome Assembly and Annotation of Botryosphaeria dothidea sdau 11-99, a Latent Pathogen of Apple Fruit Ring Rot in China.</title>
        <authorList>
            <person name="Yu C."/>
            <person name="Diao Y."/>
            <person name="Lu Q."/>
            <person name="Zhao J."/>
            <person name="Cui S."/>
            <person name="Peng C."/>
            <person name="He B."/>
            <person name="Liu H."/>
        </authorList>
    </citation>
    <scope>NUCLEOTIDE SEQUENCE [LARGE SCALE GENOMIC DNA]</scope>
    <source>
        <strain evidence="7">sdau11-99</strain>
        <strain evidence="6">Sdau11-99</strain>
    </source>
</reference>
<dbReference type="InterPro" id="IPR050309">
    <property type="entry name" value="Type-B_Carboxylest/Lipase"/>
</dbReference>
<dbReference type="EMBL" id="WWBZ02000073">
    <property type="protein sequence ID" value="KAF4302166.1"/>
    <property type="molecule type" value="Genomic_DNA"/>
</dbReference>
<evidence type="ECO:0000313" key="7">
    <source>
        <dbReference type="Proteomes" id="UP000572817"/>
    </source>
</evidence>
<evidence type="ECO:0000259" key="4">
    <source>
        <dbReference type="Pfam" id="PF00135"/>
    </source>
</evidence>
<gene>
    <name evidence="6" type="ORF">GTA08_BOTSDO06139</name>
    <name evidence="5" type="ORF">GTA08_BOTSDO10359</name>
</gene>
<dbReference type="OrthoDB" id="408631at2759"/>
<dbReference type="InterPro" id="IPR019819">
    <property type="entry name" value="Carboxylesterase_B_CS"/>
</dbReference>
<evidence type="ECO:0000313" key="5">
    <source>
        <dbReference type="EMBL" id="KAF4302166.1"/>
    </source>
</evidence>
<protein>
    <recommendedName>
        <fullName evidence="3">Carboxylic ester hydrolase</fullName>
        <ecNumber evidence="3">3.1.1.-</ecNumber>
    </recommendedName>
</protein>
<keyword evidence="2 3" id="KW-0378">Hydrolase</keyword>
<dbReference type="EMBL" id="WWBZ02000040">
    <property type="protein sequence ID" value="KAF4305479.1"/>
    <property type="molecule type" value="Genomic_DNA"/>
</dbReference>
<name>A0A8H4ISD2_9PEZI</name>
<evidence type="ECO:0000256" key="3">
    <source>
        <dbReference type="RuleBase" id="RU361235"/>
    </source>
</evidence>
<evidence type="ECO:0000256" key="2">
    <source>
        <dbReference type="ARBA" id="ARBA00022801"/>
    </source>
</evidence>
<keyword evidence="3" id="KW-0732">Signal</keyword>
<proteinExistence type="inferred from homology"/>
<dbReference type="Gene3D" id="3.40.50.1820">
    <property type="entry name" value="alpha/beta hydrolase"/>
    <property type="match status" value="1"/>
</dbReference>
<dbReference type="AlphaFoldDB" id="A0A8H4ISD2"/>
<dbReference type="Proteomes" id="UP000572817">
    <property type="component" value="Unassembled WGS sequence"/>
</dbReference>
<dbReference type="PROSITE" id="PS00941">
    <property type="entry name" value="CARBOXYLESTERASE_B_2"/>
    <property type="match status" value="1"/>
</dbReference>
<feature type="signal peptide" evidence="3">
    <location>
        <begin position="1"/>
        <end position="24"/>
    </location>
</feature>
<dbReference type="InterPro" id="IPR002018">
    <property type="entry name" value="CarbesteraseB"/>
</dbReference>
<dbReference type="PROSITE" id="PS00122">
    <property type="entry name" value="CARBOXYLESTERASE_B_1"/>
    <property type="match status" value="1"/>
</dbReference>
<organism evidence="6 7">
    <name type="scientific">Botryosphaeria dothidea</name>
    <dbReference type="NCBI Taxonomy" id="55169"/>
    <lineage>
        <taxon>Eukaryota</taxon>
        <taxon>Fungi</taxon>
        <taxon>Dikarya</taxon>
        <taxon>Ascomycota</taxon>
        <taxon>Pezizomycotina</taxon>
        <taxon>Dothideomycetes</taxon>
        <taxon>Dothideomycetes incertae sedis</taxon>
        <taxon>Botryosphaeriales</taxon>
        <taxon>Botryosphaeriaceae</taxon>
        <taxon>Botryosphaeria</taxon>
    </lineage>
</organism>
<dbReference type="EC" id="3.1.1.-" evidence="3"/>
<dbReference type="SUPFAM" id="SSF53474">
    <property type="entry name" value="alpha/beta-Hydrolases"/>
    <property type="match status" value="1"/>
</dbReference>
<evidence type="ECO:0000313" key="6">
    <source>
        <dbReference type="EMBL" id="KAF4305479.1"/>
    </source>
</evidence>
<comment type="similarity">
    <text evidence="1 3">Belongs to the type-B carboxylesterase/lipase family.</text>
</comment>
<dbReference type="PANTHER" id="PTHR11559">
    <property type="entry name" value="CARBOXYLESTERASE"/>
    <property type="match status" value="1"/>
</dbReference>
<keyword evidence="7" id="KW-1185">Reference proteome</keyword>
<feature type="chain" id="PRO_5035334133" description="Carboxylic ester hydrolase" evidence="3">
    <location>
        <begin position="25"/>
        <end position="563"/>
    </location>
</feature>
<sequence length="563" mass="60426">MRSIGRILKAAAPLLLLSASPAFAQNSSESLPVVDLGYELYRATEFNETGAYYNFSNIRYAAPPVGELRFRPPVPPSTNRSAVRDGSELRICPQGNPSWTASAAQWIPQYLITGRAPNISVEATGEANVTTGPSENEDCLFLDVIVPETIFERAGKGYGAPVLVWVYGGGYTAGSKIGSGDPSGLIERSRTNTSDGVIYVALNYRLGAFGWLSGPTFQEDGTANLGLYDQRLALEWVQNNIHLFGGDKNRVTVFGESAGGGSIMHQITAFGGSAPSLFQQAIPQSPGWQQIGSPYDQEQIFTSFLKETNVTSLAELRNLSSEELIAANARLVAASAYGSFTFGPTVDGDIVPQDPKYLLNHGQFDKSIKILVGHNTNEGLLFTPPLATESDFLAFISASYTSAKPAVLDYIATTLYPPVYNGTYGYRDLIGRASLALAESSFTCNTFALDRAYGNATYAYLFGVVPGLHGQDIPYTYYNADAPSAGSGLSLTPTNQTVAFALQDYITTFAVTGIPDSPVDGLPAFPIYGPDSEIVSLNASGIGEAMDPTANARCRWWQLGLYY</sequence>
<feature type="domain" description="Carboxylesterase type B" evidence="4">
    <location>
        <begin position="48"/>
        <end position="533"/>
    </location>
</feature>
<dbReference type="InterPro" id="IPR029058">
    <property type="entry name" value="AB_hydrolase_fold"/>
</dbReference>
<comment type="caution">
    <text evidence="6">The sequence shown here is derived from an EMBL/GenBank/DDBJ whole genome shotgun (WGS) entry which is preliminary data.</text>
</comment>
<dbReference type="InterPro" id="IPR019826">
    <property type="entry name" value="Carboxylesterase_B_AS"/>
</dbReference>
<accession>A0A8H4ISD2</accession>
<dbReference type="Pfam" id="PF00135">
    <property type="entry name" value="COesterase"/>
    <property type="match status" value="1"/>
</dbReference>
<dbReference type="GO" id="GO:0016787">
    <property type="term" value="F:hydrolase activity"/>
    <property type="evidence" value="ECO:0007669"/>
    <property type="project" value="UniProtKB-KW"/>
</dbReference>
<evidence type="ECO:0000256" key="1">
    <source>
        <dbReference type="ARBA" id="ARBA00005964"/>
    </source>
</evidence>